<reference evidence="2" key="1">
    <citation type="journal article" date="2019" name="Int. J. Syst. Evol. Microbiol.">
        <title>The Global Catalogue of Microorganisms (GCM) 10K type strain sequencing project: providing services to taxonomists for standard genome sequencing and annotation.</title>
        <authorList>
            <consortium name="The Broad Institute Genomics Platform"/>
            <consortium name="The Broad Institute Genome Sequencing Center for Infectious Disease"/>
            <person name="Wu L."/>
            <person name="Ma J."/>
        </authorList>
    </citation>
    <scope>NUCLEOTIDE SEQUENCE [LARGE SCALE GENOMIC DNA]</scope>
    <source>
        <strain evidence="2">IBRC-M 10987</strain>
    </source>
</reference>
<evidence type="ECO:0008006" key="3">
    <source>
        <dbReference type="Google" id="ProtNLM"/>
    </source>
</evidence>
<accession>A0ABV8KC97</accession>
<protein>
    <recommendedName>
        <fullName evidence="3">DUF4054 domain-containing protein</fullName>
    </recommendedName>
</protein>
<evidence type="ECO:0000313" key="1">
    <source>
        <dbReference type="EMBL" id="MFC4103604.1"/>
    </source>
</evidence>
<evidence type="ECO:0000313" key="2">
    <source>
        <dbReference type="Proteomes" id="UP001595715"/>
    </source>
</evidence>
<gene>
    <name evidence="1" type="ORF">ACFOZ8_28700</name>
</gene>
<name>A0ABV8KC97_9BACL</name>
<comment type="caution">
    <text evidence="1">The sequence shown here is derived from an EMBL/GenBank/DDBJ whole genome shotgun (WGS) entry which is preliminary data.</text>
</comment>
<dbReference type="RefSeq" id="WP_377722186.1">
    <property type="nucleotide sequence ID" value="NZ_JBHSAM010000036.1"/>
</dbReference>
<sequence length="133" mass="14423">MALTIEDATAYIALNCIDIEDWADADDAKKQRIVNVAQRTLTTRYASYTIPDNAVYEFANVLATVFNDTNRLQQQGVSGFSLQGAASFTFKTESVTGPAADLTKFIPQTALDLISAANGGVKLSRRNVGWTVL</sequence>
<keyword evidence="2" id="KW-1185">Reference proteome</keyword>
<organism evidence="1 2">
    <name type="scientific">Paenibacillus xanthanilyticus</name>
    <dbReference type="NCBI Taxonomy" id="1783531"/>
    <lineage>
        <taxon>Bacteria</taxon>
        <taxon>Bacillati</taxon>
        <taxon>Bacillota</taxon>
        <taxon>Bacilli</taxon>
        <taxon>Bacillales</taxon>
        <taxon>Paenibacillaceae</taxon>
        <taxon>Paenibacillus</taxon>
    </lineage>
</organism>
<dbReference type="Proteomes" id="UP001595715">
    <property type="component" value="Unassembled WGS sequence"/>
</dbReference>
<proteinExistence type="predicted"/>
<dbReference type="EMBL" id="JBHSAM010000036">
    <property type="protein sequence ID" value="MFC4103604.1"/>
    <property type="molecule type" value="Genomic_DNA"/>
</dbReference>